<dbReference type="Gene3D" id="2.30.230.10">
    <property type="entry name" value="Lipovitellin, beta-sheet shell regions, chain A"/>
    <property type="match status" value="1"/>
</dbReference>
<evidence type="ECO:0000256" key="5">
    <source>
        <dbReference type="ARBA" id="ARBA00022761"/>
    </source>
</evidence>
<keyword evidence="8" id="KW-1015">Disulfide bond</keyword>
<keyword evidence="2" id="KW-0813">Transport</keyword>
<evidence type="ECO:0000313" key="14">
    <source>
        <dbReference type="EMBL" id="JAV73080.1"/>
    </source>
</evidence>
<dbReference type="PROSITE" id="PS51233">
    <property type="entry name" value="VWFD"/>
    <property type="match status" value="1"/>
</dbReference>
<dbReference type="SUPFAM" id="SSF48431">
    <property type="entry name" value="Lipovitellin-phosvitin complex, superhelical domain"/>
    <property type="match status" value="1"/>
</dbReference>
<dbReference type="EMBL" id="GEZM01055232">
    <property type="protein sequence ID" value="JAV73080.1"/>
    <property type="molecule type" value="Transcribed_RNA"/>
</dbReference>
<dbReference type="Gene3D" id="2.20.80.10">
    <property type="entry name" value="Lipovitellin-phosvitin complex, chain A, domain 4"/>
    <property type="match status" value="1"/>
</dbReference>
<feature type="domain" description="Vitellogenin" evidence="12">
    <location>
        <begin position="48"/>
        <end position="675"/>
    </location>
</feature>
<dbReference type="InterPro" id="IPR001846">
    <property type="entry name" value="VWF_type-D"/>
</dbReference>
<dbReference type="InterPro" id="IPR015255">
    <property type="entry name" value="Vitellinogen_open_b-sht"/>
</dbReference>
<protein>
    <recommendedName>
        <fullName evidence="15">Vitellogenin domain-containing protein</fullName>
    </recommendedName>
</protein>
<evidence type="ECO:0000256" key="1">
    <source>
        <dbReference type="ARBA" id="ARBA00004613"/>
    </source>
</evidence>
<dbReference type="InterPro" id="IPR036465">
    <property type="entry name" value="vWFA_dom_sf"/>
</dbReference>
<dbReference type="InterPro" id="IPR009454">
    <property type="entry name" value="Lipid_transpt_open_b-sht"/>
</dbReference>
<comment type="subcellular location">
    <subcellularLocation>
        <location evidence="1">Secreted</location>
    </subcellularLocation>
</comment>
<evidence type="ECO:0000256" key="2">
    <source>
        <dbReference type="ARBA" id="ARBA00022448"/>
    </source>
</evidence>
<dbReference type="SMART" id="SM00638">
    <property type="entry name" value="LPD_N"/>
    <property type="match status" value="1"/>
</dbReference>
<dbReference type="SUPFAM" id="SSF53300">
    <property type="entry name" value="vWA-like"/>
    <property type="match status" value="1"/>
</dbReference>
<feature type="chain" id="PRO_5013299309" description="Vitellogenin domain-containing protein" evidence="11">
    <location>
        <begin position="25"/>
        <end position="4184"/>
    </location>
</feature>
<dbReference type="InterPro" id="IPR050733">
    <property type="entry name" value="Vitellogenin/Apolipophorin"/>
</dbReference>
<dbReference type="Pfam" id="PF06448">
    <property type="entry name" value="DUF1081"/>
    <property type="match status" value="1"/>
</dbReference>
<dbReference type="GO" id="GO:0005319">
    <property type="term" value="F:lipid transporter activity"/>
    <property type="evidence" value="ECO:0007669"/>
    <property type="project" value="InterPro"/>
</dbReference>
<keyword evidence="7" id="KW-0446">Lipid-binding</keyword>
<dbReference type="InterPro" id="IPR015819">
    <property type="entry name" value="Lipid_transp_b-sht_shell"/>
</dbReference>
<sequence length="4184" mass="477158">MAHAYFAKWAVGTILIVFIHTAIARYNPLRDPSICGKPECKGGDKFKYNPEVQQLYTYNIDIATLFNGTSTNESTLHVEATIKLGFISECEGILSIYDVTLSDNPNTVADGDYVTGDDYEQSNSDAFAEDISHHTLRFSFEDGTISEICPDEKEKSWVLNFKRGLLSVIQNTMKRIDLDYITIEEDVRGHCHTSYKVEGTKETSLLIEKRKDLNSCTTGSTFQSFLQSTPYNFQSVTSERDSLMKSESLCKMSIDHNIYNQITCEETHAFQPFSHNVAGAVTVLKQTLTLQSDISGVVEDLPTITKRTTLLYDQVPTPKPTSGELKASRDLIKQLCKLNANNFQAEFSDLFTRFIHTARHLSYTALSSLFGHADTICISGRKHMLDALPYVGSSAGVSVMKDIMLNNSISDDTMHDWLNNIAFISRPDEDMLEAASELLLHKGSDFTVTLTVTALTHTFCVQNKHCLSNEFVEKIVTFLEKEISKRYTRENDFDAQESMLVSLKGLANIGVLSEHFKNTLFSMVKDSTLSVALRIACVEAFRRYPCEETSRFFESIYRNQTEDAEVRIASYLQIMRCPHYLVIRTIRHSLENEEVNQVGSFVWSHLKNLLKSSVPSKVEIQSVLNDKDLSKKFSSDIRKFSHNYEGSVFFDEYNVGGSCESNVIFSPSSYVPRSLNFNLTVDLFGKSINILELTSRVEGFENYLESVFGPKGPLNAKKLHDKLPRMRWPRSNFDNKQLLSEVDKMAESNRNNFGEPKVSLGMKIFGNDLKHKTLKGKDEILKAIYSLHPIDHIKRLVSGKELNYNKAAMFMDSNYIVPTGSGFPIILNSVGTVSVNLKIFGSLNADNFLKTKALDLVGDIRPNAAVDIVGTMSVDAFYASTAIKLKTNVYTSTAVEGNVKVRGTDVISATFSLPNEKSELFGAQSELIVVKGGVEHQQSGVEGSAVEKSTCSWPVFEKTLGLKLCAHYHYPNVTRIETAPYFPLAGPSGFGLSLQKTAQSYILEYTWDKKSKNNAMTLTFDAVGTVERRLMSANMSFHPLGCDSNLALNAPGYTILTHGSLKNTKDEKYLKMTLDINNKKHFDASLSLKQAESQNGHTYFPKAYLGVNGERVAEIQGTLKWMTKKSISQCDVDLTFHTKRLTSKVFGYVSKTDGSVGVNLKLDYKFVNTKAQRAILEVLLANRSTRTLMALIGDIKVETTAYPHFNFEAALKFQRAAGRLESKLEITSGLNSRNTENDDSNRLKVLIEIKHKTTSGGYDFEIKTLALKPASDLHLGVQVLYLVRGPTSDLKALLKYSKEKQAVINVYWSHPHGTLERYEGLINVTIPHHSPMIAQLKVNERKTNNYDITLDLSWFSGHSANIRGMYQDRSTLTASNHHLKTIIKSASFADLETDAQLYQDDIEFKIQIRANQGGEDYALFYKHVMSSLLDISTQARLKYNKQIYSVTSSVNLRERKQVLLEFHLDRFRDVYVELWCDNKELHKTAGFEIKWDANRDPNQKLIVTIEFKNPELYNYGGNLIISYPGRAVNGIFNLSLKSGQFFTQTYLAWSPTDVLSFTLNTEFSNEAETVLLMNSQLVTPLEDWKKCSLHTRYNQKNNMYSLNSSINWNNNNRISAEVFRDYEKTNTNTRYEFSSSVISTVQDFPSVTLSLKHNQDVSKMDTHLNLMLNPKKAITLKSSWFINESKNMKNLTGTVSLVSSFVGYNKGLLVSKIYVTNKKYLRGVAELDLDHRKYTTSVEGYYHKFSDNMFEFNITTPNQNLKKVTGNFGFQEEKRQAIALIQYPAGAMGVEIKLNIESLQNFDVKLYAATPLEFLQMILILGKLKAEEVDFRVGWNSLLAGFTGVSHYTNVTDFEYSYQIYTPIEGYKQNGIVAKLIFKEGLDFEVSVKLAEKRVGLSLLAQPKPKILNEMGIQTQAIYNQNFGGDDSDEDYEEIENPINWNGFIEIDSIVYPTVNCSFDIDQMGNLYVLLGTVSLREGFVEFKNEFDFMDILNINNKLYVSTPYTAYKEVTFIVDLDIVIGYQIGFGLNFDYQNRSDVVSMGTSVLYIFEDGDDSILHNITFHLHSPYESVEKIDLRTYFEKDVDVYTVTTDLVTKSTDVTVNARAKLEPTKWDINGILHVTTPNIYIPETKFDFKREFSKPENKVVLNFDMKRETPSKVHLLTIWKYISLTNFKGKLLLETPIRGMEKADIETSWAFTKGEGNGKFKVDLRPINMVGNLTVQNNQLISTVQSQFGKESRLITIQGQLSDDNLIQGVVKTNDKVYQVSGSVEVFQDRWPKGAVIHIKPQDGAVPFLIQYQANRTLTNDISFNVKLSQDATFINLYANIRSDVKEECNIHLEVTTSNTRYSAFIVDSQIRNTLNVKSLALDAQTPFEHLENPHLKVQYSKLDVKRNLQVMYQTSDAVGSIEGEWSWIIMENMQIKFINNYTTPNTAESTSFEVYYINPTPSLTGLRLGGYAAINDIWNVSSDATLSVLSMQDINLKANVKLPKSNEHKVAGKFNSNKDWTNLNYLLTYSSPNSNKSYLSTGKIDYCATKLNGNVNVEFNRNRLENYFDWLHIDDVVNVHYRMRSPTYEAEDTVVVDAILNNLQMSKNVTLHVHYPESRPVMKAQVNFREFANMAGTVDLVTPFKKYEFVNTKFSAETSGMVYNRFIELSWPNNTLIIDGKRTTVLGRSALDRNTTGVIKIEIPLSTKHLARVDYEYMEEPNVCLGSASVDYNGNNVLNAKYNQQSESRAGFDKDVIHFEAENSFRPVGVTYIHGYKYGAPNGYEDIIYADSKHFEVYDLHNRTGFNVTFDVGLQSTFSGKEITITAIHSNHTVKLWSDYEVLDQQFKQHTKIELAPTVWVLYDLNILNKTEDENLGSQLMEVKLSYPGRSFTSFATYNITENELASEFSLVWDEQKRCIQAAFDWKVDSLSPLNRQQVQFQVKHPSLQKNISLLGEYESGDNKLLDLRFTADYSVDINRKLELSVLLADNSNNVASNYTYIINGKHPATKLHLNSHGDIYWKRNWYSTEHFLDYKRTYLPLQSREAFAKIDVTSKEIEFKKKSLRDLSYLWGKYIPKFPLYTANLSAIHGKDINATGEFYLNFKEKLIKLDLNVTEDGSESVHMYGAIPDARNAVFDIWRNYEDSTISDIAYYLRLNHSRLIVSSFKWRPEMKRDIQNSIRSTTVGMYNEAAENIDYWRQYIYAETVDTILDVYEDSKPSLAQLLDDLDNLSGVEEDMKKLNEYLQEAYESNEFYIRDIVDFAVKLIDELSLKSQIQWLPQIINEFWEVMGDSKEEFQKRISWVIQTLKTYYKKTLYFINGIAQGNTLEYVSDALSKLLEHYDSFMKGLHVSFIRGMEELWKQTYTMLINNWYKTLAALEPTFIKLLHYLETVVWNGSRDFLEFINLRPNEMVESPYFGKFAKLTHDMDKFYQDISGNNTLSTIYKYTSVIWTFVNERYVKVLPFSNEFSEIFAEISHEIMALRRVPYMDYIIEKCDEIYENVVWLANYFSIKTKIERYVGVVYSKLMDFSQTALETENRRRTAKTKFIFDPSEGLVYLEQKLPISWHAFNETPKFQEIPEYKAINDLQNYFTTSKTNFWNFYYDYKPYTDSSDWFPPFKAQAMLAGSKYYVTFDRTYYNFQGSCTYLLAADFTDRNFTIAMSYDATRKNNNELTLIVNHTVIKINVGEDVVKIADSTVSRLPMQVEDLFLYQEYGIVTVDSASGFVLQCNMKFDVCVLELSGWYFGKTAGLWGTMNNEPSDDLFTSSGKKVESKDIDSFARSWTLDKTCSPRIKPSMQKHNPPEGVKALCDVFFRSKVSPFVACFPRVSNAPFLSMCLDSSSEKETCTSAIAYMNLCAVENTPLRIPEACVKCNLLNGTTVPEGEFIRFEGDAVPRSTDVVFIVEAKMCNKDLKSKRNMDILIDLIHKELFEMNITDNRYSVVTFGGNGVFNLPRSIAIDGNHFADYRSIKPYFKNIPTGNGSDDIFAGIVFATKLVFRPGVSKTFILLPCSDCLESSMKLDYAILHQLLIENDITLHILMNEEFRFQKSRVNKIFFGMDGTRAFTKNDVRELKGDSDLLGQVRKPKSTLGVCMSFARDTNGSIFTAKKLEADKKNAIKRFAAVFAKRVAHSATPKKCQICECTAPNTGLSYMECFPCHYPVFASINNGFNEDEMLEVMQPMDEDEEFDYSEE</sequence>
<evidence type="ECO:0000256" key="6">
    <source>
        <dbReference type="ARBA" id="ARBA00023055"/>
    </source>
</evidence>
<dbReference type="Pfam" id="PF09172">
    <property type="entry name" value="Vit_open_b-sht"/>
    <property type="match status" value="1"/>
</dbReference>
<name>A0A1Y1LL77_PHOPY</name>
<dbReference type="GO" id="GO:0005576">
    <property type="term" value="C:extracellular region"/>
    <property type="evidence" value="ECO:0007669"/>
    <property type="project" value="UniProtKB-SubCell"/>
</dbReference>
<keyword evidence="4 11" id="KW-0732">Signal</keyword>
<keyword evidence="5" id="KW-0758">Storage protein</keyword>
<dbReference type="GO" id="GO:0045735">
    <property type="term" value="F:nutrient reservoir activity"/>
    <property type="evidence" value="ECO:0007669"/>
    <property type="project" value="UniProtKB-KW"/>
</dbReference>
<dbReference type="PANTHER" id="PTHR23345:SF15">
    <property type="entry name" value="VITELLOGENIN 1-RELATED"/>
    <property type="match status" value="1"/>
</dbReference>
<dbReference type="SUPFAM" id="SSF56968">
    <property type="entry name" value="Lipovitellin-phosvitin complex, beta-sheet shell regions"/>
    <property type="match status" value="2"/>
</dbReference>
<dbReference type="Pfam" id="PF01347">
    <property type="entry name" value="Vitellogenin_N"/>
    <property type="match status" value="1"/>
</dbReference>
<evidence type="ECO:0000256" key="7">
    <source>
        <dbReference type="ARBA" id="ARBA00023121"/>
    </source>
</evidence>
<feature type="domain" description="VWFD" evidence="13">
    <location>
        <begin position="3611"/>
        <end position="3781"/>
    </location>
</feature>
<organism evidence="14">
    <name type="scientific">Photinus pyralis</name>
    <name type="common">Common eastern firefly</name>
    <name type="synonym">Lampyris pyralis</name>
    <dbReference type="NCBI Taxonomy" id="7054"/>
    <lineage>
        <taxon>Eukaryota</taxon>
        <taxon>Metazoa</taxon>
        <taxon>Ecdysozoa</taxon>
        <taxon>Arthropoda</taxon>
        <taxon>Hexapoda</taxon>
        <taxon>Insecta</taxon>
        <taxon>Pterygota</taxon>
        <taxon>Neoptera</taxon>
        <taxon>Endopterygota</taxon>
        <taxon>Coleoptera</taxon>
        <taxon>Polyphaga</taxon>
        <taxon>Elateriformia</taxon>
        <taxon>Elateroidea</taxon>
        <taxon>Lampyridae</taxon>
        <taxon>Lampyrinae</taxon>
        <taxon>Photinus</taxon>
    </lineage>
</organism>
<evidence type="ECO:0000256" key="9">
    <source>
        <dbReference type="ARBA" id="ARBA00023180"/>
    </source>
</evidence>
<evidence type="ECO:0000256" key="3">
    <source>
        <dbReference type="ARBA" id="ARBA00022525"/>
    </source>
</evidence>
<accession>A0A1Y1LL77</accession>
<dbReference type="Pfam" id="PF00094">
    <property type="entry name" value="VWD"/>
    <property type="match status" value="1"/>
</dbReference>
<evidence type="ECO:0000256" key="10">
    <source>
        <dbReference type="PROSITE-ProRule" id="PRU00557"/>
    </source>
</evidence>
<reference evidence="14" key="1">
    <citation type="journal article" date="2016" name="Sci. Rep.">
        <title>Molecular characterization of firefly nuptial gifts: a multi-omics approach sheds light on postcopulatory sexual selection.</title>
        <authorList>
            <person name="Al-Wathiqui N."/>
            <person name="Fallon T.R."/>
            <person name="South A."/>
            <person name="Weng J.K."/>
            <person name="Lewis S.M."/>
        </authorList>
    </citation>
    <scope>NUCLEOTIDE SEQUENCE</scope>
</reference>
<evidence type="ECO:0000256" key="4">
    <source>
        <dbReference type="ARBA" id="ARBA00022729"/>
    </source>
</evidence>
<evidence type="ECO:0008006" key="15">
    <source>
        <dbReference type="Google" id="ProtNLM"/>
    </source>
</evidence>
<dbReference type="InterPro" id="IPR011030">
    <property type="entry name" value="Lipovitellin_superhlx_dom"/>
</dbReference>
<dbReference type="GO" id="GO:0032991">
    <property type="term" value="C:protein-containing complex"/>
    <property type="evidence" value="ECO:0007669"/>
    <property type="project" value="UniProtKB-ARBA"/>
</dbReference>
<dbReference type="PANTHER" id="PTHR23345">
    <property type="entry name" value="VITELLOGENIN-RELATED"/>
    <property type="match status" value="1"/>
</dbReference>
<dbReference type="PROSITE" id="PS51211">
    <property type="entry name" value="VITELLOGENIN"/>
    <property type="match status" value="1"/>
</dbReference>
<dbReference type="InterPro" id="IPR015817">
    <property type="entry name" value="Vitellinogen_open_b-sht_sub1"/>
</dbReference>
<dbReference type="GO" id="GO:0008289">
    <property type="term" value="F:lipid binding"/>
    <property type="evidence" value="ECO:0007669"/>
    <property type="project" value="UniProtKB-KW"/>
</dbReference>
<keyword evidence="3" id="KW-0964">Secreted</keyword>
<keyword evidence="9" id="KW-0325">Glycoprotein</keyword>
<evidence type="ECO:0000256" key="11">
    <source>
        <dbReference type="SAM" id="SignalP"/>
    </source>
</evidence>
<evidence type="ECO:0000259" key="12">
    <source>
        <dbReference type="PROSITE" id="PS51211"/>
    </source>
</evidence>
<feature type="signal peptide" evidence="11">
    <location>
        <begin position="1"/>
        <end position="24"/>
    </location>
</feature>
<dbReference type="SMART" id="SM01169">
    <property type="entry name" value="DUF1943"/>
    <property type="match status" value="1"/>
</dbReference>
<comment type="caution">
    <text evidence="10">Lacks conserved residue(s) required for the propagation of feature annotation.</text>
</comment>
<evidence type="ECO:0000256" key="8">
    <source>
        <dbReference type="ARBA" id="ARBA00023157"/>
    </source>
</evidence>
<evidence type="ECO:0000259" key="13">
    <source>
        <dbReference type="PROSITE" id="PS51233"/>
    </source>
</evidence>
<proteinExistence type="predicted"/>
<dbReference type="SMART" id="SM00216">
    <property type="entry name" value="VWD"/>
    <property type="match status" value="1"/>
</dbReference>
<dbReference type="FunFam" id="2.20.50.20:FF:000007">
    <property type="entry name" value="von Willebrand factor type D domaincontaining protein"/>
    <property type="match status" value="1"/>
</dbReference>
<dbReference type="Gene3D" id="1.25.10.20">
    <property type="entry name" value="Vitellinogen, superhelical"/>
    <property type="match status" value="1"/>
</dbReference>
<dbReference type="Gene3D" id="2.20.50.20">
    <property type="entry name" value="Lipovitellin. Chain A, domain 3"/>
    <property type="match status" value="1"/>
</dbReference>
<dbReference type="InterPro" id="IPR015816">
    <property type="entry name" value="Vitellinogen_b-sht_N"/>
</dbReference>
<keyword evidence="6" id="KW-0445">Lipid transport</keyword>
<dbReference type="InterPro" id="IPR001747">
    <property type="entry name" value="Vitellogenin_N"/>
</dbReference>